<feature type="domain" description="Flavin reductase like" evidence="2">
    <location>
        <begin position="25"/>
        <end position="169"/>
    </location>
</feature>
<evidence type="ECO:0000313" key="4">
    <source>
        <dbReference type="Proteomes" id="UP000479756"/>
    </source>
</evidence>
<dbReference type="Gene3D" id="2.30.110.10">
    <property type="entry name" value="Electron Transport, Fmn-binding Protein, Chain A"/>
    <property type="match status" value="1"/>
</dbReference>
<reference evidence="3 4" key="1">
    <citation type="journal article" date="2014" name="Int. J. Syst. Evol. Microbiol.">
        <title>Description of Galbitalea soli gen. nov., sp. nov., and Frondihabitans sucicola sp. nov.</title>
        <authorList>
            <person name="Kim S.J."/>
            <person name="Lim J.M."/>
            <person name="Ahn J.H."/>
            <person name="Weon H.Y."/>
            <person name="Hamada M."/>
            <person name="Suzuki K."/>
            <person name="Ahn T.Y."/>
            <person name="Kwon S.W."/>
        </authorList>
    </citation>
    <scope>NUCLEOTIDE SEQUENCE [LARGE SCALE GENOMIC DNA]</scope>
    <source>
        <strain evidence="3 4">NBRC 108727</strain>
    </source>
</reference>
<name>A0A7C9TQ42_9MICO</name>
<keyword evidence="1" id="KW-0560">Oxidoreductase</keyword>
<sequence length="174" mass="18755">MDETTPAPEQIPFAVDDLDAFKQAFRRHAAGVAGITSLDPEGRPVGFTATSLASLSAVPPLATFNMAQVASAWPAMTVGNRVIIHMLGPRTRHVAEKLAADHSVRFEGDHWHPGPHGLPLLDGVTAWMVGRIVEVHPVHHNAVIVVQIETGALGPEDEALLYHERSYRTPGDTV</sequence>
<dbReference type="PANTHER" id="PTHR30466">
    <property type="entry name" value="FLAVIN REDUCTASE"/>
    <property type="match status" value="1"/>
</dbReference>
<dbReference type="GO" id="GO:0042602">
    <property type="term" value="F:riboflavin reductase (NADPH) activity"/>
    <property type="evidence" value="ECO:0007669"/>
    <property type="project" value="TreeGrafter"/>
</dbReference>
<accession>A0A7C9TQ42</accession>
<dbReference type="GO" id="GO:0006208">
    <property type="term" value="P:pyrimidine nucleobase catabolic process"/>
    <property type="evidence" value="ECO:0007669"/>
    <property type="project" value="TreeGrafter"/>
</dbReference>
<evidence type="ECO:0000313" key="3">
    <source>
        <dbReference type="EMBL" id="NEM90023.1"/>
    </source>
</evidence>
<comment type="caution">
    <text evidence="3">The sequence shown here is derived from an EMBL/GenBank/DDBJ whole genome shotgun (WGS) entry which is preliminary data.</text>
</comment>
<protein>
    <submittedName>
        <fullName evidence="3">Flavin reductase family protein</fullName>
    </submittedName>
</protein>
<dbReference type="SMART" id="SM00903">
    <property type="entry name" value="Flavin_Reduct"/>
    <property type="match status" value="1"/>
</dbReference>
<gene>
    <name evidence="3" type="ORF">G3T37_01475</name>
</gene>
<dbReference type="InterPro" id="IPR012349">
    <property type="entry name" value="Split_barrel_FMN-bd"/>
</dbReference>
<organism evidence="3 4">
    <name type="scientific">Galbitalea soli</name>
    <dbReference type="NCBI Taxonomy" id="1268042"/>
    <lineage>
        <taxon>Bacteria</taxon>
        <taxon>Bacillati</taxon>
        <taxon>Actinomycetota</taxon>
        <taxon>Actinomycetes</taxon>
        <taxon>Micrococcales</taxon>
        <taxon>Microbacteriaceae</taxon>
        <taxon>Galbitalea</taxon>
    </lineage>
</organism>
<dbReference type="InterPro" id="IPR002563">
    <property type="entry name" value="Flavin_Rdtase-like_dom"/>
</dbReference>
<dbReference type="PANTHER" id="PTHR30466:SF1">
    <property type="entry name" value="FMN REDUCTASE (NADH) RUTF"/>
    <property type="match status" value="1"/>
</dbReference>
<proteinExistence type="predicted"/>
<dbReference type="Pfam" id="PF01613">
    <property type="entry name" value="Flavin_Reduct"/>
    <property type="match status" value="1"/>
</dbReference>
<dbReference type="EMBL" id="JAAGWZ010000001">
    <property type="protein sequence ID" value="NEM90023.1"/>
    <property type="molecule type" value="Genomic_DNA"/>
</dbReference>
<dbReference type="RefSeq" id="WP_163471704.1">
    <property type="nucleotide sequence ID" value="NZ_JAAGWZ010000001.1"/>
</dbReference>
<dbReference type="GO" id="GO:0010181">
    <property type="term" value="F:FMN binding"/>
    <property type="evidence" value="ECO:0007669"/>
    <property type="project" value="InterPro"/>
</dbReference>
<dbReference type="SUPFAM" id="SSF50475">
    <property type="entry name" value="FMN-binding split barrel"/>
    <property type="match status" value="1"/>
</dbReference>
<evidence type="ECO:0000259" key="2">
    <source>
        <dbReference type="SMART" id="SM00903"/>
    </source>
</evidence>
<dbReference type="Proteomes" id="UP000479756">
    <property type="component" value="Unassembled WGS sequence"/>
</dbReference>
<dbReference type="InterPro" id="IPR050268">
    <property type="entry name" value="NADH-dep_flavin_reductase"/>
</dbReference>
<dbReference type="AlphaFoldDB" id="A0A7C9TQ42"/>
<evidence type="ECO:0000256" key="1">
    <source>
        <dbReference type="ARBA" id="ARBA00023002"/>
    </source>
</evidence>
<keyword evidence="4" id="KW-1185">Reference proteome</keyword>